<accession>A0AC60PND9</accession>
<reference evidence="1 2" key="1">
    <citation type="journal article" date="2020" name="Cell">
        <title>Large-Scale Comparative Analyses of Tick Genomes Elucidate Their Genetic Diversity and Vector Capacities.</title>
        <authorList>
            <consortium name="Tick Genome and Microbiome Consortium (TIGMIC)"/>
            <person name="Jia N."/>
            <person name="Wang J."/>
            <person name="Shi W."/>
            <person name="Du L."/>
            <person name="Sun Y."/>
            <person name="Zhan W."/>
            <person name="Jiang J.F."/>
            <person name="Wang Q."/>
            <person name="Zhang B."/>
            <person name="Ji P."/>
            <person name="Bell-Sakyi L."/>
            <person name="Cui X.M."/>
            <person name="Yuan T.T."/>
            <person name="Jiang B.G."/>
            <person name="Yang W.F."/>
            <person name="Lam T.T."/>
            <person name="Chang Q.C."/>
            <person name="Ding S.J."/>
            <person name="Wang X.J."/>
            <person name="Zhu J.G."/>
            <person name="Ruan X.D."/>
            <person name="Zhao L."/>
            <person name="Wei J.T."/>
            <person name="Ye R.Z."/>
            <person name="Que T.C."/>
            <person name="Du C.H."/>
            <person name="Zhou Y.H."/>
            <person name="Cheng J.X."/>
            <person name="Dai P.F."/>
            <person name="Guo W.B."/>
            <person name="Han X.H."/>
            <person name="Huang E.J."/>
            <person name="Li L.F."/>
            <person name="Wei W."/>
            <person name="Gao Y.C."/>
            <person name="Liu J.Z."/>
            <person name="Shao H.Z."/>
            <person name="Wang X."/>
            <person name="Wang C.C."/>
            <person name="Yang T.C."/>
            <person name="Huo Q.B."/>
            <person name="Li W."/>
            <person name="Chen H.Y."/>
            <person name="Chen S.E."/>
            <person name="Zhou L.G."/>
            <person name="Ni X.B."/>
            <person name="Tian J.H."/>
            <person name="Sheng Y."/>
            <person name="Liu T."/>
            <person name="Pan Y.S."/>
            <person name="Xia L.Y."/>
            <person name="Li J."/>
            <person name="Zhao F."/>
            <person name="Cao W.C."/>
        </authorList>
    </citation>
    <scope>NUCLEOTIDE SEQUENCE [LARGE SCALE GENOMIC DNA]</scope>
    <source>
        <strain evidence="1">Iper-2018</strain>
    </source>
</reference>
<keyword evidence="2" id="KW-1185">Reference proteome</keyword>
<sequence length="111" mass="12316">MAPRPPDAIYGQLFEGSKPIRDPADNHVSLRDYSVSSYTNYVAGSSYVPGGHLSTSRTSTLPAPAPRAPESVVWTSRVSTRRVGSVCGLNHYTPPREMYNFRDTLQRLEFV</sequence>
<protein>
    <submittedName>
        <fullName evidence="1">Uncharacterized protein</fullName>
    </submittedName>
</protein>
<proteinExistence type="predicted"/>
<evidence type="ECO:0000313" key="1">
    <source>
        <dbReference type="EMBL" id="KAG0422366.1"/>
    </source>
</evidence>
<dbReference type="Proteomes" id="UP000805193">
    <property type="component" value="Unassembled WGS sequence"/>
</dbReference>
<comment type="caution">
    <text evidence="1">The sequence shown here is derived from an EMBL/GenBank/DDBJ whole genome shotgun (WGS) entry which is preliminary data.</text>
</comment>
<name>A0AC60PND9_IXOPE</name>
<gene>
    <name evidence="1" type="ORF">HPB47_001810</name>
</gene>
<evidence type="ECO:0000313" key="2">
    <source>
        <dbReference type="Proteomes" id="UP000805193"/>
    </source>
</evidence>
<dbReference type="EMBL" id="JABSTQ010010243">
    <property type="protein sequence ID" value="KAG0422366.1"/>
    <property type="molecule type" value="Genomic_DNA"/>
</dbReference>
<organism evidence="1 2">
    <name type="scientific">Ixodes persulcatus</name>
    <name type="common">Taiga tick</name>
    <dbReference type="NCBI Taxonomy" id="34615"/>
    <lineage>
        <taxon>Eukaryota</taxon>
        <taxon>Metazoa</taxon>
        <taxon>Ecdysozoa</taxon>
        <taxon>Arthropoda</taxon>
        <taxon>Chelicerata</taxon>
        <taxon>Arachnida</taxon>
        <taxon>Acari</taxon>
        <taxon>Parasitiformes</taxon>
        <taxon>Ixodida</taxon>
        <taxon>Ixodoidea</taxon>
        <taxon>Ixodidae</taxon>
        <taxon>Ixodinae</taxon>
        <taxon>Ixodes</taxon>
    </lineage>
</organism>